<gene>
    <name evidence="7" type="ORF">IQ16_07513</name>
</gene>
<evidence type="ECO:0000313" key="7">
    <source>
        <dbReference type="EMBL" id="TWI60563.1"/>
    </source>
</evidence>
<feature type="transmembrane region" description="Helical" evidence="6">
    <location>
        <begin position="70"/>
        <end position="90"/>
    </location>
</feature>
<evidence type="ECO:0000313" key="8">
    <source>
        <dbReference type="Proteomes" id="UP000316291"/>
    </source>
</evidence>
<evidence type="ECO:0000256" key="3">
    <source>
        <dbReference type="ARBA" id="ARBA00022692"/>
    </source>
</evidence>
<feature type="transmembrane region" description="Helical" evidence="6">
    <location>
        <begin position="38"/>
        <end position="58"/>
    </location>
</feature>
<keyword evidence="4 6" id="KW-1133">Transmembrane helix</keyword>
<protein>
    <submittedName>
        <fullName evidence="7">Threonine/homoserine/homoserine lactone efflux protein</fullName>
    </submittedName>
</protein>
<comment type="subcellular location">
    <subcellularLocation>
        <location evidence="1">Cell membrane</location>
        <topology evidence="1">Multi-pass membrane protein</topology>
    </subcellularLocation>
</comment>
<dbReference type="PANTHER" id="PTHR30086:SF20">
    <property type="entry name" value="ARGININE EXPORTER PROTEIN ARGO-RELATED"/>
    <property type="match status" value="1"/>
</dbReference>
<dbReference type="PANTHER" id="PTHR30086">
    <property type="entry name" value="ARGININE EXPORTER PROTEIN ARGO"/>
    <property type="match status" value="1"/>
</dbReference>
<keyword evidence="2" id="KW-1003">Cell membrane</keyword>
<evidence type="ECO:0000256" key="2">
    <source>
        <dbReference type="ARBA" id="ARBA00022475"/>
    </source>
</evidence>
<feature type="transmembrane region" description="Helical" evidence="6">
    <location>
        <begin position="137"/>
        <end position="158"/>
    </location>
</feature>
<evidence type="ECO:0000256" key="6">
    <source>
        <dbReference type="SAM" id="Phobius"/>
    </source>
</evidence>
<dbReference type="RefSeq" id="WP_026311735.1">
    <property type="nucleotide sequence ID" value="NZ_CP104172.1"/>
</dbReference>
<keyword evidence="5 6" id="KW-0472">Membrane</keyword>
<proteinExistence type="predicted"/>
<comment type="caution">
    <text evidence="7">The sequence shown here is derived from an EMBL/GenBank/DDBJ whole genome shotgun (WGS) entry which is preliminary data.</text>
</comment>
<feature type="transmembrane region" description="Helical" evidence="6">
    <location>
        <begin position="102"/>
        <end position="125"/>
    </location>
</feature>
<evidence type="ECO:0000256" key="5">
    <source>
        <dbReference type="ARBA" id="ARBA00023136"/>
    </source>
</evidence>
<feature type="transmembrane region" description="Helical" evidence="6">
    <location>
        <begin position="170"/>
        <end position="188"/>
    </location>
</feature>
<dbReference type="GO" id="GO:0005886">
    <property type="term" value="C:plasma membrane"/>
    <property type="evidence" value="ECO:0007669"/>
    <property type="project" value="UniProtKB-SubCell"/>
</dbReference>
<evidence type="ECO:0000256" key="1">
    <source>
        <dbReference type="ARBA" id="ARBA00004651"/>
    </source>
</evidence>
<dbReference type="InterPro" id="IPR001123">
    <property type="entry name" value="LeuE-type"/>
</dbReference>
<name>A0A562QV94_9BRAD</name>
<dbReference type="Pfam" id="PF01810">
    <property type="entry name" value="LysE"/>
    <property type="match status" value="1"/>
</dbReference>
<dbReference type="GO" id="GO:0015171">
    <property type="term" value="F:amino acid transmembrane transporter activity"/>
    <property type="evidence" value="ECO:0007669"/>
    <property type="project" value="TreeGrafter"/>
</dbReference>
<evidence type="ECO:0000256" key="4">
    <source>
        <dbReference type="ARBA" id="ARBA00022989"/>
    </source>
</evidence>
<accession>A0A562QV94</accession>
<dbReference type="AlphaFoldDB" id="A0A562QV94"/>
<reference evidence="7 8" key="1">
    <citation type="journal article" date="2015" name="Stand. Genomic Sci.">
        <title>Genomic Encyclopedia of Bacterial and Archaeal Type Strains, Phase III: the genomes of soil and plant-associated and newly described type strains.</title>
        <authorList>
            <person name="Whitman W.B."/>
            <person name="Woyke T."/>
            <person name="Klenk H.P."/>
            <person name="Zhou Y."/>
            <person name="Lilburn T.G."/>
            <person name="Beck B.J."/>
            <person name="De Vos P."/>
            <person name="Vandamme P."/>
            <person name="Eisen J.A."/>
            <person name="Garrity G."/>
            <person name="Hugenholtz P."/>
            <person name="Kyrpides N.C."/>
        </authorList>
    </citation>
    <scope>NUCLEOTIDE SEQUENCE [LARGE SCALE GENOMIC DNA]</scope>
    <source>
        <strain evidence="7 8">CGMCC 1.10948</strain>
    </source>
</reference>
<sequence>MNFLTFFTATCFLLAMPGPTNTLLATSGAGIGISRSLHLLAAELCGYLAAIVLLRLALGPVVSGIPLAAVVLRVAVTVYILGLAVMLWRVNARELRRGAVVTFRQVLLTTLLNPKAMVFAFLLLPLQAGLIELLPRLGMIASLIVTAGAAWVTLGATLGHGARRRGRPDLITRTGAVTLVAVTGLIWLQSFLSA</sequence>
<dbReference type="OrthoDB" id="6710777at2"/>
<keyword evidence="8" id="KW-1185">Reference proteome</keyword>
<dbReference type="Proteomes" id="UP000316291">
    <property type="component" value="Unassembled WGS sequence"/>
</dbReference>
<keyword evidence="3 6" id="KW-0812">Transmembrane</keyword>
<dbReference type="GO" id="GO:0033228">
    <property type="term" value="P:cysteine export across plasma membrane"/>
    <property type="evidence" value="ECO:0007669"/>
    <property type="project" value="TreeGrafter"/>
</dbReference>
<dbReference type="EMBL" id="VLLA01000031">
    <property type="protein sequence ID" value="TWI60563.1"/>
    <property type="molecule type" value="Genomic_DNA"/>
</dbReference>
<organism evidence="7 8">
    <name type="scientific">Bradyrhizobium huanghuaihaiense</name>
    <dbReference type="NCBI Taxonomy" id="990078"/>
    <lineage>
        <taxon>Bacteria</taxon>
        <taxon>Pseudomonadati</taxon>
        <taxon>Pseudomonadota</taxon>
        <taxon>Alphaproteobacteria</taxon>
        <taxon>Hyphomicrobiales</taxon>
        <taxon>Nitrobacteraceae</taxon>
        <taxon>Bradyrhizobium</taxon>
    </lineage>
</organism>